<dbReference type="Gene3D" id="3.30.470.30">
    <property type="entry name" value="DNA ligase/mRNA capping enzyme"/>
    <property type="match status" value="1"/>
</dbReference>
<evidence type="ECO:0000259" key="25">
    <source>
        <dbReference type="Pfam" id="PF21686"/>
    </source>
</evidence>
<keyword evidence="5" id="KW-0548">Nucleotidyltransferase</keyword>
<organism evidence="26 27">
    <name type="scientific">Longimicrobium terrae</name>
    <dbReference type="NCBI Taxonomy" id="1639882"/>
    <lineage>
        <taxon>Bacteria</taxon>
        <taxon>Pseudomonadati</taxon>
        <taxon>Gemmatimonadota</taxon>
        <taxon>Longimicrobiia</taxon>
        <taxon>Longimicrobiales</taxon>
        <taxon>Longimicrobiaceae</taxon>
        <taxon>Longimicrobium</taxon>
    </lineage>
</organism>
<evidence type="ECO:0000256" key="18">
    <source>
        <dbReference type="ARBA" id="ARBA00023268"/>
    </source>
</evidence>
<keyword evidence="27" id="KW-1185">Reference proteome</keyword>
<keyword evidence="8" id="KW-0547">Nucleotide-binding</keyword>
<feature type="compositionally biased region" description="Low complexity" evidence="21">
    <location>
        <begin position="210"/>
        <end position="243"/>
    </location>
</feature>
<evidence type="ECO:0000313" key="26">
    <source>
        <dbReference type="EMBL" id="MBB6072896.1"/>
    </source>
</evidence>
<sequence length="939" mass="102694">MGLDEYKRKRDFRVTDEPEGHVHHSGDVLSFVIQKHAASHLHYDFRLELDGVLLSWAVPKGPSLDAGVKRLAIHVEDHPIEYGVFEGIIPRGEYGGGTVMLWDRGAWVPDEDPRKAYRKGHLRFRLDGERLHGGWHLVRSRRGADGEKEQWLLFKDEDDVARPESAGIITEEVMTSVDTGRTMEEIAADADAHWDSKAPAAEALIRSTPAKKPAGKPGAKKPAPAARKPAARKPAAAKKPAAKSAVRSTAETAASGKAAPGKAAPAAKPAAIPGAKRAAFPAEFTPALATLVDDVPAGDDWIHEIKYDGYRLVAHVRGGKARLITRNGNDWTSKFPEMATALSALPVRDAVLDGELVVLSPDGRTSFQALQNVLNSGRTSELVFYAFDLMHRDGMNLRGASLLSRKEALRELLAGDSAGPVRYSDHIVGNGAVFYQQACGMGLEGIISKRADSPYATRRTRDWLKVKCLLRQEFVIGGFTAPQGSRSHFGALLVGVHDENGDFIYSGKVGTGFNEASLRQLHAALRPLSREESPFSDYGRKGRRPAGVTWVEPKLVCEISFTEWTGDNILRHPVFQGLREDKPAAQVVRESAGHLSAAETPARPARAGKPTATAREQKPSATTRPVPPSTTKTVPRRGKANEAMVAGIRLTSPDKLLFPAAGITKLELARYYEAVADWMLPHVKDRPLTLVRCPDGVGGPCFFQKHGDEHFAPQVGRTTVTENDGEEKVYTYVHSTAGLVALVQMSVLEMHTSNAKRTSFEKPDRFIMDLDPGPGVSWQRIMDSALQIRDRLAELGLASFVKTTGGKGLHVVVPINKRHTWDEVKEFSRALATDISAANPGKYVTKSTIAARKGKIYIDFLRNGRGATAIAAFCIRARPSGAISVPLRWDELTPALRTDDFTPAAVIERVRGLKDDPWAEFWTTKQSLTKKMRTELGLK</sequence>
<evidence type="ECO:0000259" key="22">
    <source>
        <dbReference type="Pfam" id="PF01068"/>
    </source>
</evidence>
<dbReference type="NCBIfam" id="TIGR02776">
    <property type="entry name" value="NHEJ_ligase_prk"/>
    <property type="match status" value="1"/>
</dbReference>
<dbReference type="GO" id="GO:0004527">
    <property type="term" value="F:exonuclease activity"/>
    <property type="evidence" value="ECO:0007669"/>
    <property type="project" value="UniProtKB-KW"/>
</dbReference>
<dbReference type="Proteomes" id="UP000582837">
    <property type="component" value="Unassembled WGS sequence"/>
</dbReference>
<evidence type="ECO:0000256" key="9">
    <source>
        <dbReference type="ARBA" id="ARBA00022763"/>
    </source>
</evidence>
<dbReference type="GO" id="GO:0046872">
    <property type="term" value="F:metal ion binding"/>
    <property type="evidence" value="ECO:0007669"/>
    <property type="project" value="UniProtKB-KW"/>
</dbReference>
<feature type="domain" description="DNA ligase D polymerase" evidence="25">
    <location>
        <begin position="664"/>
        <end position="918"/>
    </location>
</feature>
<keyword evidence="12" id="KW-0067">ATP-binding</keyword>
<evidence type="ECO:0000256" key="4">
    <source>
        <dbReference type="ARBA" id="ARBA00022679"/>
    </source>
</evidence>
<evidence type="ECO:0000256" key="5">
    <source>
        <dbReference type="ARBA" id="ARBA00022695"/>
    </source>
</evidence>
<feature type="domain" description="DNA ligase D 3'-phosphoesterase" evidence="24">
    <location>
        <begin position="34"/>
        <end position="139"/>
    </location>
</feature>
<dbReference type="Gene3D" id="3.90.920.10">
    <property type="entry name" value="DNA primase, PRIM domain"/>
    <property type="match status" value="1"/>
</dbReference>
<dbReference type="Gene3D" id="2.40.50.140">
    <property type="entry name" value="Nucleic acid-binding proteins"/>
    <property type="match status" value="1"/>
</dbReference>
<name>A0A841H4S3_9BACT</name>
<evidence type="ECO:0000256" key="10">
    <source>
        <dbReference type="ARBA" id="ARBA00022801"/>
    </source>
</evidence>
<dbReference type="Pfam" id="PF21686">
    <property type="entry name" value="LigD_Prim-Pol"/>
    <property type="match status" value="1"/>
</dbReference>
<dbReference type="CDD" id="cd07906">
    <property type="entry name" value="Adenylation_DNA_ligase_LigD_LigC"/>
    <property type="match status" value="1"/>
</dbReference>
<dbReference type="CDD" id="cd07971">
    <property type="entry name" value="OBF_DNA_ligase_LigD"/>
    <property type="match status" value="1"/>
</dbReference>
<feature type="region of interest" description="Disordered" evidence="21">
    <location>
        <begin position="586"/>
        <end position="638"/>
    </location>
</feature>
<proteinExistence type="predicted"/>
<dbReference type="CDD" id="cd04862">
    <property type="entry name" value="PaeLigD_Pol_like"/>
    <property type="match status" value="1"/>
</dbReference>
<dbReference type="GO" id="GO:0005524">
    <property type="term" value="F:ATP binding"/>
    <property type="evidence" value="ECO:0007669"/>
    <property type="project" value="UniProtKB-KW"/>
</dbReference>
<evidence type="ECO:0000313" key="27">
    <source>
        <dbReference type="Proteomes" id="UP000582837"/>
    </source>
</evidence>
<dbReference type="NCBIfam" id="TIGR02777">
    <property type="entry name" value="LigD_PE_dom"/>
    <property type="match status" value="1"/>
</dbReference>
<evidence type="ECO:0000256" key="16">
    <source>
        <dbReference type="ARBA" id="ARBA00023204"/>
    </source>
</evidence>
<dbReference type="NCBIfam" id="TIGR02779">
    <property type="entry name" value="NHEJ_ligase_lig"/>
    <property type="match status" value="1"/>
</dbReference>
<gene>
    <name evidence="26" type="ORF">HNQ61_004562</name>
</gene>
<feature type="domain" description="DNA ligase ATP-dependent C-terminal" evidence="23">
    <location>
        <begin position="486"/>
        <end position="582"/>
    </location>
</feature>
<dbReference type="InterPro" id="IPR014144">
    <property type="entry name" value="LigD_PE_domain"/>
</dbReference>
<dbReference type="InterPro" id="IPR012309">
    <property type="entry name" value="DNA_ligase_ATP-dep_C"/>
</dbReference>
<keyword evidence="9" id="KW-0227">DNA damage</keyword>
<evidence type="ECO:0000256" key="8">
    <source>
        <dbReference type="ARBA" id="ARBA00022741"/>
    </source>
</evidence>
<dbReference type="SUPFAM" id="SSF50249">
    <property type="entry name" value="Nucleic acid-binding proteins"/>
    <property type="match status" value="1"/>
</dbReference>
<keyword evidence="11" id="KW-0269">Exonuclease</keyword>
<keyword evidence="4" id="KW-0808">Transferase</keyword>
<dbReference type="RefSeq" id="WP_170037011.1">
    <property type="nucleotide sequence ID" value="NZ_JABDTL010000002.1"/>
</dbReference>
<dbReference type="InterPro" id="IPR033651">
    <property type="entry name" value="PaeLigD_Pol-like"/>
</dbReference>
<evidence type="ECO:0000256" key="15">
    <source>
        <dbReference type="ARBA" id="ARBA00023172"/>
    </source>
</evidence>
<evidence type="ECO:0000256" key="7">
    <source>
        <dbReference type="ARBA" id="ARBA00022723"/>
    </source>
</evidence>
<evidence type="ECO:0000256" key="6">
    <source>
        <dbReference type="ARBA" id="ARBA00022722"/>
    </source>
</evidence>
<dbReference type="InterPro" id="IPR014143">
    <property type="entry name" value="NHEJ_ligase_prk"/>
</dbReference>
<dbReference type="Pfam" id="PF13298">
    <property type="entry name" value="LigD_N"/>
    <property type="match status" value="1"/>
</dbReference>
<keyword evidence="18" id="KW-0511">Multifunctional enzyme</keyword>
<comment type="cofactor">
    <cofactor evidence="1">
        <name>Mn(2+)</name>
        <dbReference type="ChEBI" id="CHEBI:29035"/>
    </cofactor>
</comment>
<keyword evidence="6" id="KW-0540">Nuclease</keyword>
<dbReference type="InterPro" id="IPR012310">
    <property type="entry name" value="DNA_ligase_ATP-dep_cent"/>
</dbReference>
<keyword evidence="15" id="KW-0233">DNA recombination</keyword>
<evidence type="ECO:0000259" key="24">
    <source>
        <dbReference type="Pfam" id="PF13298"/>
    </source>
</evidence>
<keyword evidence="3 26" id="KW-0436">Ligase</keyword>
<dbReference type="InterPro" id="IPR012340">
    <property type="entry name" value="NA-bd_OB-fold"/>
</dbReference>
<dbReference type="EC" id="6.5.1.1" evidence="2"/>
<evidence type="ECO:0000256" key="1">
    <source>
        <dbReference type="ARBA" id="ARBA00001936"/>
    </source>
</evidence>
<feature type="compositionally biased region" description="Low complexity" evidence="21">
    <location>
        <begin position="253"/>
        <end position="265"/>
    </location>
</feature>
<keyword evidence="7" id="KW-0479">Metal-binding</keyword>
<dbReference type="AlphaFoldDB" id="A0A841H4S3"/>
<evidence type="ECO:0000259" key="23">
    <source>
        <dbReference type="Pfam" id="PF04679"/>
    </source>
</evidence>
<dbReference type="EMBL" id="JACHIA010000019">
    <property type="protein sequence ID" value="MBB6072896.1"/>
    <property type="molecule type" value="Genomic_DNA"/>
</dbReference>
<comment type="catalytic activity">
    <reaction evidence="20">
        <text>ATP + (deoxyribonucleotide)n-3'-hydroxyl + 5'-phospho-(deoxyribonucleotide)m = (deoxyribonucleotide)n+m + AMP + diphosphate.</text>
        <dbReference type="EC" id="6.5.1.1"/>
    </reaction>
</comment>
<dbReference type="NCBIfam" id="NF004628">
    <property type="entry name" value="PRK05972.1"/>
    <property type="match status" value="1"/>
</dbReference>
<keyword evidence="16" id="KW-0234">DNA repair</keyword>
<dbReference type="GO" id="GO:0006310">
    <property type="term" value="P:DNA recombination"/>
    <property type="evidence" value="ECO:0007669"/>
    <property type="project" value="UniProtKB-KW"/>
</dbReference>
<dbReference type="InterPro" id="IPR014146">
    <property type="entry name" value="LigD_ligase_dom"/>
</dbReference>
<evidence type="ECO:0000256" key="11">
    <source>
        <dbReference type="ARBA" id="ARBA00022839"/>
    </source>
</evidence>
<dbReference type="InterPro" id="IPR014145">
    <property type="entry name" value="LigD_pol_dom"/>
</dbReference>
<dbReference type="Pfam" id="PF04679">
    <property type="entry name" value="DNA_ligase_A_C"/>
    <property type="match status" value="1"/>
</dbReference>
<feature type="region of interest" description="Disordered" evidence="21">
    <location>
        <begin position="207"/>
        <end position="265"/>
    </location>
</feature>
<evidence type="ECO:0000256" key="3">
    <source>
        <dbReference type="ARBA" id="ARBA00022598"/>
    </source>
</evidence>
<dbReference type="NCBIfam" id="TIGR02778">
    <property type="entry name" value="ligD_pol"/>
    <property type="match status" value="1"/>
</dbReference>
<dbReference type="GO" id="GO:0003677">
    <property type="term" value="F:DNA binding"/>
    <property type="evidence" value="ECO:0007669"/>
    <property type="project" value="UniProtKB-KW"/>
</dbReference>
<dbReference type="Gene3D" id="3.30.1490.70">
    <property type="match status" value="1"/>
</dbReference>
<dbReference type="GO" id="GO:0003887">
    <property type="term" value="F:DNA-directed DNA polymerase activity"/>
    <property type="evidence" value="ECO:0007669"/>
    <property type="project" value="UniProtKB-KW"/>
</dbReference>
<dbReference type="PANTHER" id="PTHR42705:SF2">
    <property type="entry name" value="BIFUNCTIONAL NON-HOMOLOGOUS END JOINING PROTEIN LIGD"/>
    <property type="match status" value="1"/>
</dbReference>
<keyword evidence="17" id="KW-0464">Manganese</keyword>
<keyword evidence="13" id="KW-0239">DNA-directed DNA polymerase</keyword>
<keyword evidence="10" id="KW-0378">Hydrolase</keyword>
<dbReference type="InterPro" id="IPR052171">
    <property type="entry name" value="NHEJ_LigD"/>
</dbReference>
<keyword evidence="14" id="KW-0238">DNA-binding</keyword>
<protein>
    <recommendedName>
        <fullName evidence="2">DNA ligase (ATP)</fullName>
        <ecNumber evidence="2">6.5.1.1</ecNumber>
    </recommendedName>
    <alternativeName>
        <fullName evidence="19">NHEJ DNA polymerase</fullName>
    </alternativeName>
</protein>
<feature type="compositionally biased region" description="Polar residues" evidence="21">
    <location>
        <begin position="619"/>
        <end position="633"/>
    </location>
</feature>
<dbReference type="PANTHER" id="PTHR42705">
    <property type="entry name" value="BIFUNCTIONAL NON-HOMOLOGOUS END JOINING PROTEIN LIGD"/>
    <property type="match status" value="1"/>
</dbReference>
<dbReference type="GO" id="GO:0006281">
    <property type="term" value="P:DNA repair"/>
    <property type="evidence" value="ECO:0007669"/>
    <property type="project" value="UniProtKB-KW"/>
</dbReference>
<feature type="domain" description="ATP-dependent DNA ligase family profile" evidence="22">
    <location>
        <begin position="297"/>
        <end position="467"/>
    </location>
</feature>
<reference evidence="26 27" key="1">
    <citation type="submission" date="2020-08" db="EMBL/GenBank/DDBJ databases">
        <title>Genomic Encyclopedia of Type Strains, Phase IV (KMG-IV): sequencing the most valuable type-strain genomes for metagenomic binning, comparative biology and taxonomic classification.</title>
        <authorList>
            <person name="Goeker M."/>
        </authorList>
    </citation>
    <scope>NUCLEOTIDE SEQUENCE [LARGE SCALE GENOMIC DNA]</scope>
    <source>
        <strain evidence="26 27">DSM 29007</strain>
    </source>
</reference>
<evidence type="ECO:0000256" key="12">
    <source>
        <dbReference type="ARBA" id="ARBA00022840"/>
    </source>
</evidence>
<evidence type="ECO:0000256" key="19">
    <source>
        <dbReference type="ARBA" id="ARBA00029943"/>
    </source>
</evidence>
<evidence type="ECO:0000256" key="2">
    <source>
        <dbReference type="ARBA" id="ARBA00012727"/>
    </source>
</evidence>
<evidence type="ECO:0000256" key="13">
    <source>
        <dbReference type="ARBA" id="ARBA00022932"/>
    </source>
</evidence>
<accession>A0A841H4S3</accession>
<dbReference type="GO" id="GO:0003910">
    <property type="term" value="F:DNA ligase (ATP) activity"/>
    <property type="evidence" value="ECO:0007669"/>
    <property type="project" value="UniProtKB-EC"/>
</dbReference>
<evidence type="ECO:0000256" key="14">
    <source>
        <dbReference type="ARBA" id="ARBA00023125"/>
    </source>
</evidence>
<dbReference type="Pfam" id="PF01068">
    <property type="entry name" value="DNA_ligase_A_M"/>
    <property type="match status" value="1"/>
</dbReference>
<evidence type="ECO:0000256" key="20">
    <source>
        <dbReference type="ARBA" id="ARBA00034003"/>
    </source>
</evidence>
<evidence type="ECO:0000256" key="21">
    <source>
        <dbReference type="SAM" id="MobiDB-lite"/>
    </source>
</evidence>
<evidence type="ECO:0000256" key="17">
    <source>
        <dbReference type="ARBA" id="ARBA00023211"/>
    </source>
</evidence>
<comment type="caution">
    <text evidence="26">The sequence shown here is derived from an EMBL/GenBank/DDBJ whole genome shotgun (WGS) entry which is preliminary data.</text>
</comment>
<dbReference type="SUPFAM" id="SSF56091">
    <property type="entry name" value="DNA ligase/mRNA capping enzyme, catalytic domain"/>
    <property type="match status" value="1"/>
</dbReference>